<dbReference type="AlphaFoldDB" id="A0A1H2T5Q8"/>
<keyword evidence="2" id="KW-1185">Reference proteome</keyword>
<protein>
    <submittedName>
        <fullName evidence="1">Uncharacterized protein</fullName>
    </submittedName>
</protein>
<name>A0A1H2T5Q8_9RHOB</name>
<sequence>MIGNLPGTLEDCGLVVRLRRKRDGETVQRFRAGRIKDSLPLRQRAA</sequence>
<dbReference type="RefSeq" id="WP_156116117.1">
    <property type="nucleotide sequence ID" value="NZ_FNNA01000001.1"/>
</dbReference>
<dbReference type="Proteomes" id="UP000182944">
    <property type="component" value="Unassembled WGS sequence"/>
</dbReference>
<evidence type="ECO:0000313" key="1">
    <source>
        <dbReference type="EMBL" id="SDW39178.1"/>
    </source>
</evidence>
<gene>
    <name evidence="1" type="ORF">SAMN05444276_101851</name>
</gene>
<organism evidence="1 2">
    <name type="scientific">Paracoccus sanguinis</name>
    <dbReference type="NCBI Taxonomy" id="1545044"/>
    <lineage>
        <taxon>Bacteria</taxon>
        <taxon>Pseudomonadati</taxon>
        <taxon>Pseudomonadota</taxon>
        <taxon>Alphaproteobacteria</taxon>
        <taxon>Rhodobacterales</taxon>
        <taxon>Paracoccaceae</taxon>
        <taxon>Paracoccus</taxon>
    </lineage>
</organism>
<reference evidence="2" key="1">
    <citation type="submission" date="2016-10" db="EMBL/GenBank/DDBJ databases">
        <authorList>
            <person name="Varghese N."/>
            <person name="Submissions S."/>
        </authorList>
    </citation>
    <scope>NUCLEOTIDE SEQUENCE [LARGE SCALE GENOMIC DNA]</scope>
    <source>
        <strain evidence="2">DSM 29303</strain>
    </source>
</reference>
<accession>A0A1H2T5Q8</accession>
<dbReference type="EMBL" id="FNNA01000001">
    <property type="protein sequence ID" value="SDW39178.1"/>
    <property type="molecule type" value="Genomic_DNA"/>
</dbReference>
<proteinExistence type="predicted"/>
<evidence type="ECO:0000313" key="2">
    <source>
        <dbReference type="Proteomes" id="UP000182944"/>
    </source>
</evidence>